<dbReference type="PANTHER" id="PTHR20953:SF3">
    <property type="entry name" value="P-LOOP CONTAINING NUCLEOSIDE TRIPHOSPHATE HYDROLASES SUPERFAMILY PROTEIN"/>
    <property type="match status" value="1"/>
</dbReference>
<dbReference type="AlphaFoldDB" id="A0A7S4HQE6"/>
<organism evidence="1">
    <name type="scientific">Vannella robusta</name>
    <dbReference type="NCBI Taxonomy" id="1487602"/>
    <lineage>
        <taxon>Eukaryota</taxon>
        <taxon>Amoebozoa</taxon>
        <taxon>Discosea</taxon>
        <taxon>Flabellinia</taxon>
        <taxon>Vannellidae</taxon>
        <taxon>Vannella</taxon>
    </lineage>
</organism>
<name>A0A7S4HQE6_9EUKA</name>
<dbReference type="InterPro" id="IPR027417">
    <property type="entry name" value="P-loop_NTPase"/>
</dbReference>
<sequence>MLEAVQNHTPQTLVIDEIGTSQEAYEAVSIRQRGIQLIATTHGETIADVIQNPTNRVLLGGVNTVILSAQERTAERAEKKTRLERRTAPAFDVCIEILAFNRWRVHHNVADAVDVVLRDLGEVVPCEIRTIGQNSVQLTTESFPDATTRISFELQPQELAE</sequence>
<proteinExistence type="predicted"/>
<gene>
    <name evidence="1" type="ORF">VSP0166_LOCUS3382</name>
</gene>
<reference evidence="1" key="1">
    <citation type="submission" date="2021-01" db="EMBL/GenBank/DDBJ databases">
        <authorList>
            <person name="Corre E."/>
            <person name="Pelletier E."/>
            <person name="Niang G."/>
            <person name="Scheremetjew M."/>
            <person name="Finn R."/>
            <person name="Kale V."/>
            <person name="Holt S."/>
            <person name="Cochrane G."/>
            <person name="Meng A."/>
            <person name="Brown T."/>
            <person name="Cohen L."/>
        </authorList>
    </citation>
    <scope>NUCLEOTIDE SEQUENCE</scope>
    <source>
        <strain evidence="1">DIVA3 518/3/11/1/6</strain>
    </source>
</reference>
<protein>
    <recommendedName>
        <fullName evidence="2">Bacterial type II secretion system protein E domain-containing protein</fullName>
    </recommendedName>
</protein>
<evidence type="ECO:0008006" key="2">
    <source>
        <dbReference type="Google" id="ProtNLM"/>
    </source>
</evidence>
<accession>A0A7S4HQE6</accession>
<dbReference type="EMBL" id="HBKP01004679">
    <property type="protein sequence ID" value="CAE2206217.1"/>
    <property type="molecule type" value="Transcribed_RNA"/>
</dbReference>
<dbReference type="PANTHER" id="PTHR20953">
    <property type="entry name" value="KINASE-RELATED"/>
    <property type="match status" value="1"/>
</dbReference>
<evidence type="ECO:0000313" key="1">
    <source>
        <dbReference type="EMBL" id="CAE2206217.1"/>
    </source>
</evidence>
<dbReference type="Gene3D" id="3.40.50.300">
    <property type="entry name" value="P-loop containing nucleotide triphosphate hydrolases"/>
    <property type="match status" value="1"/>
</dbReference>